<sequence length="51" mass="6259">MTHKNYQEWTARLDALWSAVDCERHRMEMQTLLQLIEHYEQTPNNTDRRTP</sequence>
<protein>
    <submittedName>
        <fullName evidence="1">Uncharacterized protein</fullName>
    </submittedName>
</protein>
<dbReference type="Proteomes" id="UP000642180">
    <property type="component" value="Unassembled WGS sequence"/>
</dbReference>
<name>A0A8J3AQG8_9BURK</name>
<accession>A0A8J3AQG8</accession>
<keyword evidence="2" id="KW-1185">Reference proteome</keyword>
<organism evidence="1 2">
    <name type="scientific">Oxalicibacterium faecigallinarum</name>
    <dbReference type="NCBI Taxonomy" id="573741"/>
    <lineage>
        <taxon>Bacteria</taxon>
        <taxon>Pseudomonadati</taxon>
        <taxon>Pseudomonadota</taxon>
        <taxon>Betaproteobacteria</taxon>
        <taxon>Burkholderiales</taxon>
        <taxon>Oxalobacteraceae</taxon>
        <taxon>Oxalicibacterium</taxon>
    </lineage>
</organism>
<evidence type="ECO:0000313" key="2">
    <source>
        <dbReference type="Proteomes" id="UP000642180"/>
    </source>
</evidence>
<evidence type="ECO:0000313" key="1">
    <source>
        <dbReference type="EMBL" id="GGI16839.1"/>
    </source>
</evidence>
<dbReference type="EMBL" id="BMDI01000001">
    <property type="protein sequence ID" value="GGI16839.1"/>
    <property type="molecule type" value="Genomic_DNA"/>
</dbReference>
<proteinExistence type="predicted"/>
<comment type="caution">
    <text evidence="1">The sequence shown here is derived from an EMBL/GenBank/DDBJ whole genome shotgun (WGS) entry which is preliminary data.</text>
</comment>
<gene>
    <name evidence="1" type="ORF">GCM10008066_05970</name>
</gene>
<reference evidence="2" key="1">
    <citation type="journal article" date="2019" name="Int. J. Syst. Evol. Microbiol.">
        <title>The Global Catalogue of Microorganisms (GCM) 10K type strain sequencing project: providing services to taxonomists for standard genome sequencing and annotation.</title>
        <authorList>
            <consortium name="The Broad Institute Genomics Platform"/>
            <consortium name="The Broad Institute Genome Sequencing Center for Infectious Disease"/>
            <person name="Wu L."/>
            <person name="Ma J."/>
        </authorList>
    </citation>
    <scope>NUCLEOTIDE SEQUENCE [LARGE SCALE GENOMIC DNA]</scope>
    <source>
        <strain evidence="2">CCM 2767</strain>
    </source>
</reference>
<dbReference type="AlphaFoldDB" id="A0A8J3AQG8"/>